<dbReference type="EMBL" id="CAJNON010000110">
    <property type="protein sequence ID" value="CAF0979235.1"/>
    <property type="molecule type" value="Genomic_DNA"/>
</dbReference>
<dbReference type="Proteomes" id="UP000663860">
    <property type="component" value="Unassembled WGS sequence"/>
</dbReference>
<dbReference type="Proteomes" id="UP000663845">
    <property type="component" value="Unassembled WGS sequence"/>
</dbReference>
<gene>
    <name evidence="2" type="ORF">IZO911_LOCUS7601</name>
    <name evidence="1" type="ORF">JYZ213_LOCUS4555</name>
    <name evidence="6" type="ORF">KXQ929_LOCUS32982</name>
    <name evidence="4" type="ORF">OKA104_LOCUS15786</name>
    <name evidence="5" type="ORF">OXD698_LOCUS25404</name>
    <name evidence="3" type="ORF">VCS650_LOCUS13572</name>
</gene>
<dbReference type="Proteomes" id="UP000663891">
    <property type="component" value="Unassembled WGS sequence"/>
</dbReference>
<evidence type="ECO:0000313" key="7">
    <source>
        <dbReference type="Proteomes" id="UP000663891"/>
    </source>
</evidence>
<dbReference type="Proteomes" id="UP000663868">
    <property type="component" value="Unassembled WGS sequence"/>
</dbReference>
<dbReference type="Proteomes" id="UP000663881">
    <property type="component" value="Unassembled WGS sequence"/>
</dbReference>
<evidence type="ECO:0000313" key="1">
    <source>
        <dbReference type="EMBL" id="CAF0787788.1"/>
    </source>
</evidence>
<dbReference type="AlphaFoldDB" id="A0A814FDK4"/>
<evidence type="ECO:0000313" key="3">
    <source>
        <dbReference type="EMBL" id="CAF0979235.1"/>
    </source>
</evidence>
<comment type="caution">
    <text evidence="3">The sequence shown here is derived from an EMBL/GenBank/DDBJ whole genome shotgun (WGS) entry which is preliminary data.</text>
</comment>
<dbReference type="EMBL" id="CAJOAY010000880">
    <property type="protein sequence ID" value="CAF3752844.1"/>
    <property type="molecule type" value="Genomic_DNA"/>
</dbReference>
<accession>A0A814FDK4</accession>
<dbReference type="EMBL" id="CAJNOG010000026">
    <property type="protein sequence ID" value="CAF0787788.1"/>
    <property type="molecule type" value="Genomic_DNA"/>
</dbReference>
<dbReference type="EMBL" id="CAJOAZ010002427">
    <property type="protein sequence ID" value="CAF3927968.1"/>
    <property type="molecule type" value="Genomic_DNA"/>
</dbReference>
<dbReference type="EMBL" id="CAJOBB010004119">
    <property type="protein sequence ID" value="CAF4074932.1"/>
    <property type="molecule type" value="Genomic_DNA"/>
</dbReference>
<protein>
    <submittedName>
        <fullName evidence="3">Uncharacterized protein</fullName>
    </submittedName>
</protein>
<evidence type="ECO:0000313" key="5">
    <source>
        <dbReference type="EMBL" id="CAF3927968.1"/>
    </source>
</evidence>
<evidence type="ECO:0000313" key="6">
    <source>
        <dbReference type="EMBL" id="CAF4074932.1"/>
    </source>
</evidence>
<dbReference type="Proteomes" id="UP000663844">
    <property type="component" value="Unassembled WGS sequence"/>
</dbReference>
<evidence type="ECO:0000313" key="4">
    <source>
        <dbReference type="EMBL" id="CAF3752844.1"/>
    </source>
</evidence>
<evidence type="ECO:0000313" key="2">
    <source>
        <dbReference type="EMBL" id="CAF0813613.1"/>
    </source>
</evidence>
<dbReference type="OrthoDB" id="10385452at2759"/>
<organism evidence="3 7">
    <name type="scientific">Adineta steineri</name>
    <dbReference type="NCBI Taxonomy" id="433720"/>
    <lineage>
        <taxon>Eukaryota</taxon>
        <taxon>Metazoa</taxon>
        <taxon>Spiralia</taxon>
        <taxon>Gnathifera</taxon>
        <taxon>Rotifera</taxon>
        <taxon>Eurotatoria</taxon>
        <taxon>Bdelloidea</taxon>
        <taxon>Adinetida</taxon>
        <taxon>Adinetidae</taxon>
        <taxon>Adineta</taxon>
    </lineage>
</organism>
<sequence length="86" mass="9551">MERSWTDELVNSITSKADYIKELPRRIDSSMSTAVKEWKSLVAQACVLLVLEKAPSSSDTTAQPPGSDYMIDLCAGINVLPRRYDS</sequence>
<proteinExistence type="predicted"/>
<name>A0A814FDK4_9BILA</name>
<reference evidence="3" key="1">
    <citation type="submission" date="2021-02" db="EMBL/GenBank/DDBJ databases">
        <authorList>
            <person name="Nowell W R."/>
        </authorList>
    </citation>
    <scope>NUCLEOTIDE SEQUENCE</scope>
</reference>
<dbReference type="EMBL" id="CAJNOE010000050">
    <property type="protein sequence ID" value="CAF0813613.1"/>
    <property type="molecule type" value="Genomic_DNA"/>
</dbReference>